<evidence type="ECO:0000256" key="1">
    <source>
        <dbReference type="ARBA" id="ARBA00004371"/>
    </source>
</evidence>
<dbReference type="AlphaFoldDB" id="A0AAE1KLR5"/>
<dbReference type="GO" id="GO:0012505">
    <property type="term" value="C:endomembrane system"/>
    <property type="evidence" value="ECO:0007669"/>
    <property type="project" value="TreeGrafter"/>
</dbReference>
<evidence type="ECO:0000256" key="2">
    <source>
        <dbReference type="ARBA" id="ARBA00004613"/>
    </source>
</evidence>
<dbReference type="Gene3D" id="3.10.50.10">
    <property type="match status" value="1"/>
</dbReference>
<dbReference type="InterPro" id="IPR001223">
    <property type="entry name" value="Glyco_hydro18_cat"/>
</dbReference>
<accession>A0AAE1KLR5</accession>
<dbReference type="SUPFAM" id="SSF51445">
    <property type="entry name" value="(Trans)glycosidases"/>
    <property type="match status" value="1"/>
</dbReference>
<gene>
    <name evidence="10" type="ORF">Pcinc_016530</name>
</gene>
<keyword evidence="6" id="KW-0458">Lysosome</keyword>
<dbReference type="Pfam" id="PF00704">
    <property type="entry name" value="Glyco_hydro_18"/>
    <property type="match status" value="1"/>
</dbReference>
<dbReference type="EMBL" id="JAWQEG010001520">
    <property type="protein sequence ID" value="KAK3878841.1"/>
    <property type="molecule type" value="Genomic_DNA"/>
</dbReference>
<evidence type="ECO:0000256" key="8">
    <source>
        <dbReference type="SAM" id="SignalP"/>
    </source>
</evidence>
<dbReference type="PROSITE" id="PS51910">
    <property type="entry name" value="GH18_2"/>
    <property type="match status" value="1"/>
</dbReference>
<dbReference type="GO" id="GO:0070492">
    <property type="term" value="F:oligosaccharide binding"/>
    <property type="evidence" value="ECO:0007669"/>
    <property type="project" value="TreeGrafter"/>
</dbReference>
<comment type="subcellular location">
    <subcellularLocation>
        <location evidence="1">Lysosome</location>
    </subcellularLocation>
    <subcellularLocation>
        <location evidence="2">Secreted</location>
    </subcellularLocation>
</comment>
<evidence type="ECO:0000259" key="9">
    <source>
        <dbReference type="PROSITE" id="PS51910"/>
    </source>
</evidence>
<feature type="domain" description="GH18" evidence="9">
    <location>
        <begin position="74"/>
        <end position="389"/>
    </location>
</feature>
<evidence type="ECO:0000256" key="7">
    <source>
        <dbReference type="ARBA" id="ARBA00040976"/>
    </source>
</evidence>
<dbReference type="GO" id="GO:0005576">
    <property type="term" value="C:extracellular region"/>
    <property type="evidence" value="ECO:0007669"/>
    <property type="project" value="UniProtKB-SubCell"/>
</dbReference>
<feature type="signal peptide" evidence="8">
    <location>
        <begin position="1"/>
        <end position="17"/>
    </location>
</feature>
<evidence type="ECO:0000313" key="11">
    <source>
        <dbReference type="Proteomes" id="UP001286313"/>
    </source>
</evidence>
<keyword evidence="11" id="KW-1185">Reference proteome</keyword>
<comment type="similarity">
    <text evidence="3">Belongs to the glycosyl hydrolase 18 family.</text>
</comment>
<feature type="chain" id="PRO_5042276802" description="Chitinase domain-containing protein 1" evidence="8">
    <location>
        <begin position="18"/>
        <end position="389"/>
    </location>
</feature>
<evidence type="ECO:0000256" key="4">
    <source>
        <dbReference type="ARBA" id="ARBA00022525"/>
    </source>
</evidence>
<reference evidence="10" key="1">
    <citation type="submission" date="2023-10" db="EMBL/GenBank/DDBJ databases">
        <title>Genome assemblies of two species of porcelain crab, Petrolisthes cinctipes and Petrolisthes manimaculis (Anomura: Porcellanidae).</title>
        <authorList>
            <person name="Angst P."/>
        </authorList>
    </citation>
    <scope>NUCLEOTIDE SEQUENCE</scope>
    <source>
        <strain evidence="10">PB745_01</strain>
        <tissue evidence="10">Gill</tissue>
    </source>
</reference>
<keyword evidence="5 8" id="KW-0732">Signal</keyword>
<evidence type="ECO:0000313" key="10">
    <source>
        <dbReference type="EMBL" id="KAK3878841.1"/>
    </source>
</evidence>
<comment type="caution">
    <text evidence="10">The sequence shown here is derived from an EMBL/GenBank/DDBJ whole genome shotgun (WGS) entry which is preliminary data.</text>
</comment>
<evidence type="ECO:0000256" key="5">
    <source>
        <dbReference type="ARBA" id="ARBA00022729"/>
    </source>
</evidence>
<keyword evidence="4" id="KW-0964">Secreted</keyword>
<dbReference type="FunFam" id="3.10.50.10:FF:000002">
    <property type="entry name" value="Chitinase domain-containing protein 1"/>
    <property type="match status" value="1"/>
</dbReference>
<dbReference type="PANTHER" id="PTHR46066:SF2">
    <property type="entry name" value="CHITINASE DOMAIN-CONTAINING PROTEIN 1"/>
    <property type="match status" value="1"/>
</dbReference>
<dbReference type="InterPro" id="IPR011583">
    <property type="entry name" value="Chitinase_II/V-like_cat"/>
</dbReference>
<dbReference type="CDD" id="cd02876">
    <property type="entry name" value="GH18_SI-CLP"/>
    <property type="match status" value="1"/>
</dbReference>
<dbReference type="GO" id="GO:0005975">
    <property type="term" value="P:carbohydrate metabolic process"/>
    <property type="evidence" value="ECO:0007669"/>
    <property type="project" value="InterPro"/>
</dbReference>
<dbReference type="Proteomes" id="UP001286313">
    <property type="component" value="Unassembled WGS sequence"/>
</dbReference>
<evidence type="ECO:0000256" key="3">
    <source>
        <dbReference type="ARBA" id="ARBA00009336"/>
    </source>
</evidence>
<dbReference type="GO" id="GO:0005764">
    <property type="term" value="C:lysosome"/>
    <property type="evidence" value="ECO:0007669"/>
    <property type="project" value="UniProtKB-SubCell"/>
</dbReference>
<name>A0AAE1KLR5_PETCI</name>
<dbReference type="GO" id="GO:0008061">
    <property type="term" value="F:chitin binding"/>
    <property type="evidence" value="ECO:0007669"/>
    <property type="project" value="InterPro"/>
</dbReference>
<dbReference type="InterPro" id="IPR017853">
    <property type="entry name" value="GH"/>
</dbReference>
<dbReference type="Gene3D" id="3.20.20.80">
    <property type="entry name" value="Glycosidases"/>
    <property type="match status" value="1"/>
</dbReference>
<sequence>MLLRLGLVLLLVCVASCTLSRSDKKKKVDNSEPASGAVDKDVLERGLVTERPKWKEVVENHAAYHKTSHRAINHMTLAYVTPWNNHGYDVAKLLGGKFTHVSPVWLQVRWGPDGTLVTQGEHDIDQGWVRDVRRAGASAGVKIVPRLLFDGWQPAHFRELFESASKREQLAADIVNLIKKHGFDGIVLEVWSQVPTASLLKRTPTLIRELAMAVREAGYVFILVIPPPVYLKNSPGSFTRVHFQELVDAVDALSLMTYDFSSFQNPGPNSPLWWMKDCVEMLEPDATSPNRAKILMGMNLYGLDHSVTGGSHVLGQQFLQILTTYKPKFTFDRASQEHFIEYKTKTGRHVCFYPTLYSLSVRVNLANDLGTGVSLWEIGQGLDYFYDLL</sequence>
<dbReference type="FunFam" id="3.20.20.80:FF:000028">
    <property type="entry name" value="Chitinase domain-containing protein 1"/>
    <property type="match status" value="1"/>
</dbReference>
<evidence type="ECO:0000256" key="6">
    <source>
        <dbReference type="ARBA" id="ARBA00023228"/>
    </source>
</evidence>
<dbReference type="SMART" id="SM00636">
    <property type="entry name" value="Glyco_18"/>
    <property type="match status" value="1"/>
</dbReference>
<organism evidence="10 11">
    <name type="scientific">Petrolisthes cinctipes</name>
    <name type="common">Flat porcelain crab</name>
    <dbReference type="NCBI Taxonomy" id="88211"/>
    <lineage>
        <taxon>Eukaryota</taxon>
        <taxon>Metazoa</taxon>
        <taxon>Ecdysozoa</taxon>
        <taxon>Arthropoda</taxon>
        <taxon>Crustacea</taxon>
        <taxon>Multicrustacea</taxon>
        <taxon>Malacostraca</taxon>
        <taxon>Eumalacostraca</taxon>
        <taxon>Eucarida</taxon>
        <taxon>Decapoda</taxon>
        <taxon>Pleocyemata</taxon>
        <taxon>Anomura</taxon>
        <taxon>Galatheoidea</taxon>
        <taxon>Porcellanidae</taxon>
        <taxon>Petrolisthes</taxon>
    </lineage>
</organism>
<dbReference type="InterPro" id="IPR029070">
    <property type="entry name" value="Chitinase_insertion_sf"/>
</dbReference>
<protein>
    <recommendedName>
        <fullName evidence="7">Chitinase domain-containing protein 1</fullName>
    </recommendedName>
</protein>
<dbReference type="PANTHER" id="PTHR46066">
    <property type="entry name" value="CHITINASE DOMAIN-CONTAINING PROTEIN 1 FAMILY MEMBER"/>
    <property type="match status" value="1"/>
</dbReference>
<proteinExistence type="inferred from homology"/>